<accession>A0A1Q2YBA1</accession>
<comment type="caution">
    <text evidence="1">The sequence shown here is derived from an EMBL/GenBank/DDBJ whole genome shotgun (WGS) entry which is preliminary data.</text>
</comment>
<organism evidence="1 2">
    <name type="scientific">Pichia membranifaciens</name>
    <dbReference type="NCBI Taxonomy" id="4926"/>
    <lineage>
        <taxon>Eukaryota</taxon>
        <taxon>Fungi</taxon>
        <taxon>Dikarya</taxon>
        <taxon>Ascomycota</taxon>
        <taxon>Saccharomycotina</taxon>
        <taxon>Pichiomycetes</taxon>
        <taxon>Pichiales</taxon>
        <taxon>Pichiaceae</taxon>
        <taxon>Pichia</taxon>
    </lineage>
</organism>
<name>A0A1Q2YBA1_9ASCO</name>
<proteinExistence type="predicted"/>
<gene>
    <name evidence="1" type="ORF">PMKS-000265</name>
</gene>
<reference evidence="1 2" key="1">
    <citation type="submission" date="2016-08" db="EMBL/GenBank/DDBJ databases">
        <title>Whole genome shotgun sequence of Pichia membranifaciens KS47-1.</title>
        <authorList>
            <person name="Konishi M."/>
            <person name="Ishida M."/>
            <person name="Arakawa T."/>
            <person name="Kato Y."/>
            <person name="Horiuchi J."/>
        </authorList>
    </citation>
    <scope>NUCLEOTIDE SEQUENCE [LARGE SCALE GENOMIC DNA]</scope>
    <source>
        <strain evidence="1 2">KS47-1</strain>
    </source>
</reference>
<keyword evidence="2" id="KW-1185">Reference proteome</keyword>
<dbReference type="AlphaFoldDB" id="A0A1Q2YBA1"/>
<protein>
    <submittedName>
        <fullName evidence="1">Uncharacterized protein</fullName>
    </submittedName>
</protein>
<dbReference type="EMBL" id="BDGI01000008">
    <property type="protein sequence ID" value="GAV26809.1"/>
    <property type="molecule type" value="Genomic_DNA"/>
</dbReference>
<sequence length="166" mass="17975">MAGLDQELRKPNPHLEPLLVVVRRVLGEAHVVLHLGALPGVQGALEDDQRVERVGKVHAALGCLRVTNLEAVKKGDPVLVRLEGLVCAAAEVLELHDRVEKAWTLGRSEGEDGEHVLLVAGQHVEDDDRLGVVLAVLVEHTWAFRAKGTLAELDVDGNAQDGRKPK</sequence>
<evidence type="ECO:0000313" key="2">
    <source>
        <dbReference type="Proteomes" id="UP000186136"/>
    </source>
</evidence>
<evidence type="ECO:0000313" key="1">
    <source>
        <dbReference type="EMBL" id="GAV26809.1"/>
    </source>
</evidence>
<dbReference type="Proteomes" id="UP000186136">
    <property type="component" value="Unassembled WGS sequence"/>
</dbReference>